<protein>
    <submittedName>
        <fullName evidence="5">Uncharacterized protein</fullName>
    </submittedName>
</protein>
<evidence type="ECO:0000313" key="6">
    <source>
        <dbReference type="Proteomes" id="UP000076408"/>
    </source>
</evidence>
<evidence type="ECO:0000256" key="3">
    <source>
        <dbReference type="ARBA" id="ARBA00023242"/>
    </source>
</evidence>
<organism evidence="5 6">
    <name type="scientific">Anopheles stephensi</name>
    <name type="common">Indo-Pakistan malaria mosquito</name>
    <dbReference type="NCBI Taxonomy" id="30069"/>
    <lineage>
        <taxon>Eukaryota</taxon>
        <taxon>Metazoa</taxon>
        <taxon>Ecdysozoa</taxon>
        <taxon>Arthropoda</taxon>
        <taxon>Hexapoda</taxon>
        <taxon>Insecta</taxon>
        <taxon>Pterygota</taxon>
        <taxon>Neoptera</taxon>
        <taxon>Endopterygota</taxon>
        <taxon>Diptera</taxon>
        <taxon>Nematocera</taxon>
        <taxon>Culicoidea</taxon>
        <taxon>Culicidae</taxon>
        <taxon>Anophelinae</taxon>
        <taxon>Anopheles</taxon>
    </lineage>
</organism>
<dbReference type="OMA" id="RRNSLYW"/>
<reference evidence="5" key="2">
    <citation type="submission" date="2020-05" db="UniProtKB">
        <authorList>
            <consortium name="EnsemblMetazoa"/>
        </authorList>
    </citation>
    <scope>IDENTIFICATION</scope>
    <source>
        <strain evidence="5">Indian</strain>
    </source>
</reference>
<proteinExistence type="inferred from homology"/>
<name>A0A182YAB4_ANOST</name>
<dbReference type="STRING" id="30069.A0A182YAB4"/>
<keyword evidence="3" id="KW-0539">Nucleus</keyword>
<keyword evidence="6" id="KW-1185">Reference proteome</keyword>
<evidence type="ECO:0000256" key="4">
    <source>
        <dbReference type="SAM" id="MobiDB-lite"/>
    </source>
</evidence>
<dbReference type="VEuPathDB" id="VectorBase:ASTE005368"/>
<dbReference type="AlphaFoldDB" id="A0A182YAB4"/>
<feature type="compositionally biased region" description="Basic residues" evidence="4">
    <location>
        <begin position="109"/>
        <end position="131"/>
    </location>
</feature>
<dbReference type="VEuPathDB" id="VectorBase:ASTEI05400"/>
<dbReference type="GO" id="GO:0031048">
    <property type="term" value="P:regulatory ncRNA-mediated heterochromatin formation"/>
    <property type="evidence" value="ECO:0007669"/>
    <property type="project" value="TreeGrafter"/>
</dbReference>
<dbReference type="PANTHER" id="PTHR13471">
    <property type="entry name" value="TETRATRICOPEPTIDE-LIKE HELICAL"/>
    <property type="match status" value="1"/>
</dbReference>
<dbReference type="EnsemblMetazoa" id="ASTEI05400-RA">
    <property type="protein sequence ID" value="ASTEI05400-PA"/>
    <property type="gene ID" value="ASTEI05400"/>
</dbReference>
<feature type="compositionally biased region" description="Basic and acidic residues" evidence="4">
    <location>
        <begin position="89"/>
        <end position="108"/>
    </location>
</feature>
<evidence type="ECO:0000313" key="5">
    <source>
        <dbReference type="EnsemblMetazoa" id="ASTEI05400-PA"/>
    </source>
</evidence>
<sequence>MSLFPAYNTAPQVSKSECKFSEMFKLLSERHPQFTQPFFSSIIAATNSDAPSELAWLTNQSFIPFGTSIEHDETESEQSALEDNQSGKVDTERHDDTEAKPDRTEPHSSQKRHKSKHKKKHKKKQSKRKRSSSSSSEGTAEEHTNAALALPAAGSTHVSEAEYYTDVDPLKIYLTVEKLHRPACPPHSEHVPAIRMAEKDRYKRYFRAVKAKERDHSNASKVVQVEIFAREAELERSIRVEETVDRWIELVRFRQDHPIHFDSYQNHKRELSLIERARRHFPFDERLLRLYLEAIVRVHPTDTVLDLIRRAITKDETNVTLWRALIRNKQCAMAQCIVPDVLKLYERSTRSLFMARRSDETMLQLFRNCATFCRQAGLCELMFGMLQHALGMNVSGQRFGGTDGLFASPEHSQQLIEYEELILRSGLPMNEIWLRVELLRSAFHYLPFEGGRLASDPQRMVLTDDVVGYVYPLINKAYAFELMLAALKLMKFPFPRQYDEEEAYEVDYSEQLLPLFLHVFRDRSLDGELYAFVKQLSVAPSYIRANIANESYLALVRKCLALAIDHFEGPQSATLLTLYLQLERILVCEEKATSSGSAEKTILEEGKAKPVRTRVKNLLKHTHSSNQNSLLVYAEYGLLEYEMSGLSGACRKIFSTSVQVYCASEQSDPSEPEADNDLFHLVLTMVELLLANGLKDEAIRALTNLALKKDDLTFECNAPPTTVPDTIKLSALQKFSDRVNRAVRYESQPDLVTGTTVPELHFSRNAMINSIKAYVTYLALIRSNLSEATKQLETFLYLFNDPSNPRQTFLRQQLFEIYIQLYEIARLGRKRAHCPPTENLRTFLDVIDRTLNEFPSNLYALRAVVFNDNLPWLRLRGVLGKHLTPKAVLLLVIAARYRESCTANGSLLEEFIPTEASPYKQRILNLLGSVLKCSKTDSDSVLYRNALLWRLYLRELFDQPNAPPGYSVLEQCRRTLYAALEACPWNKALYLDGASCAPQELSALLDLMVEKQLRVHAIPEELEILREG</sequence>
<dbReference type="InterPro" id="IPR013633">
    <property type="entry name" value="NRDE-2"/>
</dbReference>
<dbReference type="PANTHER" id="PTHR13471:SF0">
    <property type="entry name" value="NUCLEAR EXOSOME REGULATOR NRDE2"/>
    <property type="match status" value="1"/>
</dbReference>
<dbReference type="GO" id="GO:0071013">
    <property type="term" value="C:catalytic step 2 spliceosome"/>
    <property type="evidence" value="ECO:0007669"/>
    <property type="project" value="TreeGrafter"/>
</dbReference>
<evidence type="ECO:0000256" key="2">
    <source>
        <dbReference type="ARBA" id="ARBA00009265"/>
    </source>
</evidence>
<comment type="subcellular location">
    <subcellularLocation>
        <location evidence="1">Nucleus</location>
    </subcellularLocation>
</comment>
<dbReference type="Proteomes" id="UP000076408">
    <property type="component" value="Unassembled WGS sequence"/>
</dbReference>
<feature type="compositionally biased region" description="Polar residues" evidence="4">
    <location>
        <begin position="77"/>
        <end position="88"/>
    </location>
</feature>
<evidence type="ECO:0000256" key="1">
    <source>
        <dbReference type="ARBA" id="ARBA00004123"/>
    </source>
</evidence>
<feature type="region of interest" description="Disordered" evidence="4">
    <location>
        <begin position="71"/>
        <end position="144"/>
    </location>
</feature>
<reference evidence="6" key="1">
    <citation type="journal article" date="2014" name="Genome Biol.">
        <title>Genome analysis of a major urban malaria vector mosquito, Anopheles stephensi.</title>
        <authorList>
            <person name="Jiang X."/>
            <person name="Peery A."/>
            <person name="Hall A.B."/>
            <person name="Sharma A."/>
            <person name="Chen X.G."/>
            <person name="Waterhouse R.M."/>
            <person name="Komissarov A."/>
            <person name="Riehle M.M."/>
            <person name="Shouche Y."/>
            <person name="Sharakhova M.V."/>
            <person name="Lawson D."/>
            <person name="Pakpour N."/>
            <person name="Arensburger P."/>
            <person name="Davidson V.L."/>
            <person name="Eiglmeier K."/>
            <person name="Emrich S."/>
            <person name="George P."/>
            <person name="Kennedy R.C."/>
            <person name="Mane S.P."/>
            <person name="Maslen G."/>
            <person name="Oringanje C."/>
            <person name="Qi Y."/>
            <person name="Settlage R."/>
            <person name="Tojo M."/>
            <person name="Tubio J.M."/>
            <person name="Unger M.F."/>
            <person name="Wang B."/>
            <person name="Vernick K.D."/>
            <person name="Ribeiro J.M."/>
            <person name="James A.A."/>
            <person name="Michel K."/>
            <person name="Riehle M.A."/>
            <person name="Luckhart S."/>
            <person name="Sharakhov I.V."/>
            <person name="Tu Z."/>
        </authorList>
    </citation>
    <scope>NUCLEOTIDE SEQUENCE [LARGE SCALE GENOMIC DNA]</scope>
    <source>
        <strain evidence="6">Indian</strain>
    </source>
</reference>
<dbReference type="Pfam" id="PF08424">
    <property type="entry name" value="NRDE-2"/>
    <property type="match status" value="1"/>
</dbReference>
<dbReference type="GO" id="GO:1902369">
    <property type="term" value="P:negative regulation of RNA catabolic process"/>
    <property type="evidence" value="ECO:0007669"/>
    <property type="project" value="TreeGrafter"/>
</dbReference>
<accession>A0A182YAB4</accession>
<dbReference type="VEuPathDB" id="VectorBase:ASTEI20_044088"/>
<comment type="similarity">
    <text evidence="2">Belongs to the NRDE2 family.</text>
</comment>